<organism evidence="1 2">
    <name type="scientific">Geobacillus stearothermophilus</name>
    <name type="common">Bacillus stearothermophilus</name>
    <dbReference type="NCBI Taxonomy" id="1422"/>
    <lineage>
        <taxon>Bacteria</taxon>
        <taxon>Bacillati</taxon>
        <taxon>Bacillota</taxon>
        <taxon>Bacilli</taxon>
        <taxon>Bacillales</taxon>
        <taxon>Anoxybacillaceae</taxon>
        <taxon>Geobacillus</taxon>
    </lineage>
</organism>
<dbReference type="InterPro" id="IPR036388">
    <property type="entry name" value="WH-like_DNA-bd_sf"/>
</dbReference>
<proteinExistence type="predicted"/>
<accession>A0A150MX65</accession>
<gene>
    <name evidence="1" type="ORF">B4109_2580</name>
</gene>
<comment type="caution">
    <text evidence="1">The sequence shown here is derived from an EMBL/GenBank/DDBJ whole genome shotgun (WGS) entry which is preliminary data.</text>
</comment>
<dbReference type="Proteomes" id="UP000075424">
    <property type="component" value="Unassembled WGS sequence"/>
</dbReference>
<protein>
    <submittedName>
        <fullName evidence="1">Uncharacterized protein</fullName>
    </submittedName>
</protein>
<sequence length="42" mass="4693">MSTSRSAIRQLEAEGLVEFKPYTGAVVSNNFFEGKYRSVDHA</sequence>
<dbReference type="Gene3D" id="1.10.10.10">
    <property type="entry name" value="Winged helix-like DNA-binding domain superfamily/Winged helix DNA-binding domain"/>
    <property type="match status" value="1"/>
</dbReference>
<evidence type="ECO:0000313" key="1">
    <source>
        <dbReference type="EMBL" id="KYD28995.1"/>
    </source>
</evidence>
<evidence type="ECO:0000313" key="2">
    <source>
        <dbReference type="Proteomes" id="UP000075424"/>
    </source>
</evidence>
<reference evidence="1 2" key="1">
    <citation type="submission" date="2016-01" db="EMBL/GenBank/DDBJ databases">
        <title>Draft Genome Sequences of Seven Thermophilic Sporeformers Isolated from Foods.</title>
        <authorList>
            <person name="Berendsen E.M."/>
            <person name="Wells-Bennik M.H."/>
            <person name="Krawcyk A.O."/>
            <person name="De Jong A."/>
            <person name="Holsappel S."/>
            <person name="Eijlander R.T."/>
            <person name="Kuipers O.P."/>
        </authorList>
    </citation>
    <scope>NUCLEOTIDE SEQUENCE [LARGE SCALE GENOMIC DNA]</scope>
    <source>
        <strain evidence="1 2">B4109</strain>
    </source>
</reference>
<dbReference type="EMBL" id="LQYV01000018">
    <property type="protein sequence ID" value="KYD28995.1"/>
    <property type="molecule type" value="Genomic_DNA"/>
</dbReference>
<name>A0A150MX65_GEOSE</name>
<dbReference type="AlphaFoldDB" id="A0A150MX65"/>
<dbReference type="PATRIC" id="fig|1422.18.peg.1201"/>